<name>A0A9D1UPF5_9FIRM</name>
<dbReference type="PANTHER" id="PTHR43727">
    <property type="entry name" value="DIAMINOPIMELATE DECARBOXYLASE"/>
    <property type="match status" value="1"/>
</dbReference>
<keyword evidence="2" id="KW-0210">Decarboxylase</keyword>
<dbReference type="Pfam" id="PF00278">
    <property type="entry name" value="Orn_DAP_Arg_deC"/>
    <property type="match status" value="1"/>
</dbReference>
<evidence type="ECO:0000259" key="7">
    <source>
        <dbReference type="Pfam" id="PF00278"/>
    </source>
</evidence>
<organism evidence="8 9">
    <name type="scientific">Candidatus Flavonifractor merdipullorum</name>
    <dbReference type="NCBI Taxonomy" id="2838590"/>
    <lineage>
        <taxon>Bacteria</taxon>
        <taxon>Bacillati</taxon>
        <taxon>Bacillota</taxon>
        <taxon>Clostridia</taxon>
        <taxon>Eubacteriales</taxon>
        <taxon>Oscillospiraceae</taxon>
        <taxon>Flavonifractor</taxon>
    </lineage>
</organism>
<comment type="cofactor">
    <cofactor evidence="1">
        <name>pyridoxal 5'-phosphate</name>
        <dbReference type="ChEBI" id="CHEBI:597326"/>
    </cofactor>
</comment>
<dbReference type="Gene3D" id="3.20.20.10">
    <property type="entry name" value="Alanine racemase"/>
    <property type="match status" value="1"/>
</dbReference>
<dbReference type="PANTHER" id="PTHR43727:SF1">
    <property type="entry name" value="CARBOXYNORSPERMIDINE_CARBOXYSPERMIDINE DECARBOXYLASE"/>
    <property type="match status" value="1"/>
</dbReference>
<keyword evidence="5 8" id="KW-0456">Lyase</keyword>
<evidence type="ECO:0000256" key="5">
    <source>
        <dbReference type="ARBA" id="ARBA00023239"/>
    </source>
</evidence>
<dbReference type="GO" id="GO:0008836">
    <property type="term" value="F:diaminopimelate decarboxylase activity"/>
    <property type="evidence" value="ECO:0007669"/>
    <property type="project" value="TreeGrafter"/>
</dbReference>
<evidence type="ECO:0000256" key="3">
    <source>
        <dbReference type="ARBA" id="ARBA00022898"/>
    </source>
</evidence>
<dbReference type="EC" id="4.1.1.96" evidence="8"/>
<dbReference type="EMBL" id="DXGA01000132">
    <property type="protein sequence ID" value="HIW94141.1"/>
    <property type="molecule type" value="Genomic_DNA"/>
</dbReference>
<accession>A0A9D1UPF5</accession>
<sequence>MAELRTPYFRVDEDKILHNLEILKKVQEEAGCKILLAQKAFSMFACYPLLRQYLAGSTASGLYEARLGKEHFGGETHVFSPAYRADEFDELLTYADHFVFNSPAQLDKYAARARAAGKQVGLRLNPQCSTQEGHAIYDPCAPGSRLGTTLENFRPDQLPLLDGLHFHTLCEQDADDLETTVEALEKQFGPYLKEMKWLNLGGGHHITRPGYQIDRLIALVRRLKETYGVEVYLEPGEAVVLNAGFLVTSVLETLHNGMDIAILDTSAACHMPDVLEMPYRPPLQKSGQPGEKAYTYRLGGPTCLAGDIIGDYSFDEPLKEGDRLIFADMALYTMVKTNTFNGMPLPAIVWRDRKGEDTVVRSFGYEDFKTRLS</sequence>
<dbReference type="GO" id="GO:0009089">
    <property type="term" value="P:lysine biosynthetic process via diaminopimelate"/>
    <property type="evidence" value="ECO:0007669"/>
    <property type="project" value="TreeGrafter"/>
</dbReference>
<evidence type="ECO:0000256" key="2">
    <source>
        <dbReference type="ARBA" id="ARBA00022793"/>
    </source>
</evidence>
<dbReference type="NCBIfam" id="TIGR01047">
    <property type="entry name" value="nspC"/>
    <property type="match status" value="1"/>
</dbReference>
<dbReference type="AlphaFoldDB" id="A0A9D1UPF5"/>
<evidence type="ECO:0000313" key="9">
    <source>
        <dbReference type="Proteomes" id="UP000824192"/>
    </source>
</evidence>
<dbReference type="SUPFAM" id="SSF51419">
    <property type="entry name" value="PLP-binding barrel"/>
    <property type="match status" value="1"/>
</dbReference>
<gene>
    <name evidence="8" type="primary">nspC</name>
    <name evidence="8" type="ORF">H9868_06320</name>
</gene>
<dbReference type="InterPro" id="IPR009006">
    <property type="entry name" value="Ala_racemase/Decarboxylase_C"/>
</dbReference>
<keyword evidence="4" id="KW-0745">Spermidine biosynthesis</keyword>
<dbReference type="PIRSF" id="PIRSF038941">
    <property type="entry name" value="NspC"/>
    <property type="match status" value="1"/>
</dbReference>
<dbReference type="CDD" id="cd06829">
    <property type="entry name" value="PLPDE_III_CANSDC"/>
    <property type="match status" value="1"/>
</dbReference>
<dbReference type="Proteomes" id="UP000824192">
    <property type="component" value="Unassembled WGS sequence"/>
</dbReference>
<dbReference type="SUPFAM" id="SSF50621">
    <property type="entry name" value="Alanine racemase C-terminal domain-like"/>
    <property type="match status" value="1"/>
</dbReference>
<comment type="caution">
    <text evidence="8">The sequence shown here is derived from an EMBL/GenBank/DDBJ whole genome shotgun (WGS) entry which is preliminary data.</text>
</comment>
<evidence type="ECO:0000256" key="4">
    <source>
        <dbReference type="ARBA" id="ARBA00023066"/>
    </source>
</evidence>
<dbReference type="InterPro" id="IPR022643">
    <property type="entry name" value="De-COase2_C"/>
</dbReference>
<evidence type="ECO:0000313" key="8">
    <source>
        <dbReference type="EMBL" id="HIW94141.1"/>
    </source>
</evidence>
<feature type="binding site" evidence="6">
    <location>
        <position position="273"/>
    </location>
    <ligand>
        <name>substrate</name>
    </ligand>
</feature>
<feature type="domain" description="Orn/DAP/Arg decarboxylase 2 C-terminal" evidence="7">
    <location>
        <begin position="138"/>
        <end position="329"/>
    </location>
</feature>
<keyword evidence="3" id="KW-0663">Pyridoxal phosphate</keyword>
<dbReference type="InterPro" id="IPR005730">
    <property type="entry name" value="Nsp_de-COase"/>
</dbReference>
<dbReference type="Gene3D" id="2.40.37.10">
    <property type="entry name" value="Lyase, Ornithine Decarboxylase, Chain A, domain 1"/>
    <property type="match status" value="1"/>
</dbReference>
<reference evidence="8" key="2">
    <citation type="submission" date="2021-04" db="EMBL/GenBank/DDBJ databases">
        <authorList>
            <person name="Gilroy R."/>
        </authorList>
    </citation>
    <scope>NUCLEOTIDE SEQUENCE</scope>
    <source>
        <strain evidence="8">ChiGjej6B6-1540</strain>
    </source>
</reference>
<dbReference type="FunFam" id="3.20.20.10:FF:000012">
    <property type="entry name" value="Carboxynorspermidine/carboxyspermidine decarboxylase"/>
    <property type="match status" value="1"/>
</dbReference>
<reference evidence="8" key="1">
    <citation type="journal article" date="2021" name="PeerJ">
        <title>Extensive microbial diversity within the chicken gut microbiome revealed by metagenomics and culture.</title>
        <authorList>
            <person name="Gilroy R."/>
            <person name="Ravi A."/>
            <person name="Getino M."/>
            <person name="Pursley I."/>
            <person name="Horton D.L."/>
            <person name="Alikhan N.F."/>
            <person name="Baker D."/>
            <person name="Gharbi K."/>
            <person name="Hall N."/>
            <person name="Watson M."/>
            <person name="Adriaenssens E.M."/>
            <person name="Foster-Nyarko E."/>
            <person name="Jarju S."/>
            <person name="Secka A."/>
            <person name="Antonio M."/>
            <person name="Oren A."/>
            <person name="Chaudhuri R.R."/>
            <person name="La Ragione R."/>
            <person name="Hildebrand F."/>
            <person name="Pallen M.J."/>
        </authorList>
    </citation>
    <scope>NUCLEOTIDE SEQUENCE</scope>
    <source>
        <strain evidence="8">ChiGjej6B6-1540</strain>
    </source>
</reference>
<dbReference type="InterPro" id="IPR029066">
    <property type="entry name" value="PLP-binding_barrel"/>
</dbReference>
<proteinExistence type="predicted"/>
<feature type="binding site" evidence="6">
    <location>
        <position position="237"/>
    </location>
    <ligand>
        <name>substrate</name>
    </ligand>
</feature>
<evidence type="ECO:0000256" key="6">
    <source>
        <dbReference type="PIRSR" id="PIRSR038941-1"/>
    </source>
</evidence>
<protein>
    <submittedName>
        <fullName evidence="8">Carboxynorspermidine decarboxylase</fullName>
        <ecNumber evidence="8">4.1.1.96</ecNumber>
    </submittedName>
</protein>
<dbReference type="GO" id="GO:0045312">
    <property type="term" value="P:nor-spermidine biosynthetic process"/>
    <property type="evidence" value="ECO:0007669"/>
    <property type="project" value="InterPro"/>
</dbReference>
<dbReference type="GO" id="GO:0008295">
    <property type="term" value="P:spermidine biosynthetic process"/>
    <property type="evidence" value="ECO:0007669"/>
    <property type="project" value="UniProtKB-KW"/>
</dbReference>
<evidence type="ECO:0000256" key="1">
    <source>
        <dbReference type="ARBA" id="ARBA00001933"/>
    </source>
</evidence>